<dbReference type="Proteomes" id="UP000095282">
    <property type="component" value="Unplaced"/>
</dbReference>
<dbReference type="AlphaFoldDB" id="A0A1I7TYI0"/>
<accession>A0A1I7TYI0</accession>
<reference evidence="2" key="1">
    <citation type="submission" date="2016-11" db="UniProtKB">
        <authorList>
            <consortium name="WormBaseParasite"/>
        </authorList>
    </citation>
    <scope>IDENTIFICATION</scope>
</reference>
<organism evidence="1 2">
    <name type="scientific">Caenorhabditis tropicalis</name>
    <dbReference type="NCBI Taxonomy" id="1561998"/>
    <lineage>
        <taxon>Eukaryota</taxon>
        <taxon>Metazoa</taxon>
        <taxon>Ecdysozoa</taxon>
        <taxon>Nematoda</taxon>
        <taxon>Chromadorea</taxon>
        <taxon>Rhabditida</taxon>
        <taxon>Rhabditina</taxon>
        <taxon>Rhabditomorpha</taxon>
        <taxon>Rhabditoidea</taxon>
        <taxon>Rhabditidae</taxon>
        <taxon>Peloderinae</taxon>
        <taxon>Caenorhabditis</taxon>
    </lineage>
</organism>
<evidence type="ECO:0000313" key="1">
    <source>
        <dbReference type="Proteomes" id="UP000095282"/>
    </source>
</evidence>
<proteinExistence type="predicted"/>
<dbReference type="Pfam" id="PF10319">
    <property type="entry name" value="7TM_GPCR_Srj"/>
    <property type="match status" value="1"/>
</dbReference>
<dbReference type="WBParaSite" id="Csp11.Scaffold629.g13064.t1">
    <property type="protein sequence ID" value="Csp11.Scaffold629.g13064.t1"/>
    <property type="gene ID" value="Csp11.Scaffold629.g13064"/>
</dbReference>
<dbReference type="InterPro" id="IPR019423">
    <property type="entry name" value="7TM_GPCR_serpentine_rcpt_Srj"/>
</dbReference>
<keyword evidence="1" id="KW-1185">Reference proteome</keyword>
<sequence length="131" mass="15313">MNPFNHTLIIMKKNYSKNIWGPNKKYIAVLRGYPYSFDLSVLSSQLFSYWHMLLLGHWWVNPSMSSSSRVSFQICQQCLAGNDEVREILSKEFKVNFGVDSKKLPMLAALYYVSIGIIFPEQKYFRMQVTI</sequence>
<evidence type="ECO:0000313" key="2">
    <source>
        <dbReference type="WBParaSite" id="Csp11.Scaffold629.g13064.t1"/>
    </source>
</evidence>
<dbReference type="STRING" id="1561998.A0A1I7TYI0"/>
<protein>
    <submittedName>
        <fullName evidence="2">Integrase_H2C2 domain-containing protein</fullName>
    </submittedName>
</protein>
<name>A0A1I7TYI0_9PELO</name>